<evidence type="ECO:0000256" key="10">
    <source>
        <dbReference type="ARBA" id="ARBA00023054"/>
    </source>
</evidence>
<comment type="subcellular location">
    <subcellularLocation>
        <location evidence="1">Cytoplasm</location>
        <location evidence="1">Cytoskeleton</location>
    </subcellularLocation>
</comment>
<evidence type="ECO:0000256" key="16">
    <source>
        <dbReference type="ARBA" id="ARBA00081486"/>
    </source>
</evidence>
<evidence type="ECO:0000256" key="4">
    <source>
        <dbReference type="ARBA" id="ARBA00009156"/>
    </source>
</evidence>
<dbReference type="InterPro" id="IPR001715">
    <property type="entry name" value="CH_dom"/>
</dbReference>
<dbReference type="NCBIfam" id="TIGR01315">
    <property type="entry name" value="5C_CHO_kinase"/>
    <property type="match status" value="1"/>
</dbReference>
<dbReference type="GO" id="GO:0010256">
    <property type="term" value="P:endomembrane system organization"/>
    <property type="evidence" value="ECO:0007669"/>
    <property type="project" value="UniProtKB-ARBA"/>
</dbReference>
<dbReference type="InterPro" id="IPR036872">
    <property type="entry name" value="CH_dom_sf"/>
</dbReference>
<feature type="domain" description="Calponin-homology (CH)" evidence="18">
    <location>
        <begin position="495"/>
        <end position="612"/>
    </location>
</feature>
<dbReference type="FunFam" id="1.10.418.10:FF:000024">
    <property type="entry name" value="Hook homolog 3 (Drosophila)"/>
    <property type="match status" value="1"/>
</dbReference>
<dbReference type="Gene3D" id="1.20.58.2240">
    <property type="match status" value="1"/>
</dbReference>
<dbReference type="AlphaFoldDB" id="A0A8C6G7N2"/>
<keyword evidence="6" id="KW-0808">Transferase</keyword>
<comment type="pathway">
    <text evidence="2">Carbohydrate metabolism; pentose and glucuronate interconversion.</text>
</comment>
<keyword evidence="11" id="KW-0206">Cytoskeleton</keyword>
<dbReference type="GO" id="GO:0005737">
    <property type="term" value="C:cytoplasm"/>
    <property type="evidence" value="ECO:0007669"/>
    <property type="project" value="TreeGrafter"/>
</dbReference>
<dbReference type="Pfam" id="PF00370">
    <property type="entry name" value="FGGY_N"/>
    <property type="match status" value="1"/>
</dbReference>
<dbReference type="InterPro" id="IPR018485">
    <property type="entry name" value="FGGY_C"/>
</dbReference>
<dbReference type="Gene3D" id="3.30.420.40">
    <property type="match status" value="1"/>
</dbReference>
<dbReference type="GO" id="GO:0031122">
    <property type="term" value="P:cytoplasmic microtubule organization"/>
    <property type="evidence" value="ECO:0007669"/>
    <property type="project" value="InterPro"/>
</dbReference>
<evidence type="ECO:0000313" key="20">
    <source>
        <dbReference type="Proteomes" id="UP000694415"/>
    </source>
</evidence>
<evidence type="ECO:0000259" key="18">
    <source>
        <dbReference type="PROSITE" id="PS50021"/>
    </source>
</evidence>
<dbReference type="InterPro" id="IPR006003">
    <property type="entry name" value="FGGY_RbtK-like"/>
</dbReference>
<evidence type="ECO:0000256" key="12">
    <source>
        <dbReference type="ARBA" id="ARBA00050482"/>
    </source>
</evidence>
<dbReference type="GO" id="GO:0015031">
    <property type="term" value="P:protein transport"/>
    <property type="evidence" value="ECO:0007669"/>
    <property type="project" value="UniProtKB-KW"/>
</dbReference>
<keyword evidence="5" id="KW-0963">Cytoplasm</keyword>
<dbReference type="GeneTree" id="ENSGT00940000159251"/>
<evidence type="ECO:0000256" key="5">
    <source>
        <dbReference type="ARBA" id="ARBA00022490"/>
    </source>
</evidence>
<dbReference type="GO" id="GO:0030705">
    <property type="term" value="P:cytoskeleton-dependent intracellular transport"/>
    <property type="evidence" value="ECO:0007669"/>
    <property type="project" value="InterPro"/>
</dbReference>
<evidence type="ECO:0000256" key="17">
    <source>
        <dbReference type="SAM" id="Coils"/>
    </source>
</evidence>
<protein>
    <recommendedName>
        <fullName evidence="15">FGGY carbohydrate kinase domain-containing protein</fullName>
        <ecNumber evidence="14">2.7.1.47</ecNumber>
    </recommendedName>
    <alternativeName>
        <fullName evidence="16">D-ribulokinase FGGY</fullName>
    </alternativeName>
</protein>
<proteinExistence type="inferred from homology"/>
<reference evidence="19" key="2">
    <citation type="submission" date="2025-09" db="UniProtKB">
        <authorList>
            <consortium name="Ensembl"/>
        </authorList>
    </citation>
    <scope>IDENTIFICATION</scope>
</reference>
<evidence type="ECO:0000256" key="15">
    <source>
        <dbReference type="ARBA" id="ARBA00074355"/>
    </source>
</evidence>
<feature type="coiled-coil region" evidence="17">
    <location>
        <begin position="657"/>
        <end position="712"/>
    </location>
</feature>
<dbReference type="InterPro" id="IPR043129">
    <property type="entry name" value="ATPase_NBD"/>
</dbReference>
<dbReference type="PANTHER" id="PTHR43435:SF4">
    <property type="entry name" value="FGGY CARBOHYDRATE KINASE DOMAIN-CONTAINING PROTEIN"/>
    <property type="match status" value="1"/>
</dbReference>
<dbReference type="GO" id="GO:0005874">
    <property type="term" value="C:microtubule"/>
    <property type="evidence" value="ECO:0007669"/>
    <property type="project" value="UniProtKB-KW"/>
</dbReference>
<evidence type="ECO:0000256" key="9">
    <source>
        <dbReference type="ARBA" id="ARBA00022927"/>
    </source>
</evidence>
<dbReference type="InterPro" id="IPR008636">
    <property type="entry name" value="Hook_C"/>
</dbReference>
<dbReference type="Pfam" id="PF02782">
    <property type="entry name" value="FGGY_C"/>
    <property type="match status" value="1"/>
</dbReference>
<evidence type="ECO:0000256" key="13">
    <source>
        <dbReference type="ARBA" id="ARBA00057246"/>
    </source>
</evidence>
<dbReference type="GO" id="GO:0008017">
    <property type="term" value="F:microtubule binding"/>
    <property type="evidence" value="ECO:0007669"/>
    <property type="project" value="InterPro"/>
</dbReference>
<dbReference type="CDD" id="cd07782">
    <property type="entry name" value="ASKHA_NBD_FGGY_D-RBK"/>
    <property type="match status" value="1"/>
</dbReference>
<comment type="function">
    <text evidence="13">Catalyzes ATP-dependent phosphorylation of D-ribulose at C-5 to form D-ribulose 5-phosphate. Postulated to function in a metabolite repair mechanism by preventing toxic accumulation of free D-ribulose formed by non-specific phosphatase activities. Alternatively, may play a role in regulating D-ribulose 5-phosphate recycling in the pentose phosphate pathway. Can phosphorylate ribitol with low efficiency.</text>
</comment>
<reference evidence="19" key="1">
    <citation type="submission" date="2025-08" db="UniProtKB">
        <authorList>
            <consortium name="Ensembl"/>
        </authorList>
    </citation>
    <scope>IDENTIFICATION</scope>
</reference>
<organism evidence="19 20">
    <name type="scientific">Mus spicilegus</name>
    <name type="common">Mound-building mouse</name>
    <dbReference type="NCBI Taxonomy" id="10103"/>
    <lineage>
        <taxon>Eukaryota</taxon>
        <taxon>Metazoa</taxon>
        <taxon>Chordata</taxon>
        <taxon>Craniata</taxon>
        <taxon>Vertebrata</taxon>
        <taxon>Euteleostomi</taxon>
        <taxon>Mammalia</taxon>
        <taxon>Eutheria</taxon>
        <taxon>Euarchontoglires</taxon>
        <taxon>Glires</taxon>
        <taxon>Rodentia</taxon>
        <taxon>Myomorpha</taxon>
        <taxon>Muroidea</taxon>
        <taxon>Muridae</taxon>
        <taxon>Murinae</taxon>
        <taxon>Mus</taxon>
        <taxon>Mus</taxon>
    </lineage>
</organism>
<feature type="coiled-coil region" evidence="17">
    <location>
        <begin position="738"/>
        <end position="927"/>
    </location>
</feature>
<keyword evidence="7" id="KW-0493">Microtubule</keyword>
<dbReference type="PANTHER" id="PTHR43435">
    <property type="entry name" value="RIBULOKINASE"/>
    <property type="match status" value="1"/>
</dbReference>
<comment type="similarity">
    <text evidence="4">Belongs to the FGGY kinase family.</text>
</comment>
<accession>A0A8C6G7N2</accession>
<dbReference type="SUPFAM" id="SSF116907">
    <property type="entry name" value="Hook domain"/>
    <property type="match status" value="1"/>
</dbReference>
<keyword evidence="9" id="KW-0813">Transport</keyword>
<name>A0A8C6G7N2_MUSSI</name>
<keyword evidence="10 17" id="KW-0175">Coiled coil</keyword>
<dbReference type="SUPFAM" id="SSF53067">
    <property type="entry name" value="Actin-like ATPase domain"/>
    <property type="match status" value="2"/>
</dbReference>
<dbReference type="CDD" id="cd22225">
    <property type="entry name" value="HkD_Hook1"/>
    <property type="match status" value="1"/>
</dbReference>
<evidence type="ECO:0000256" key="1">
    <source>
        <dbReference type="ARBA" id="ARBA00004245"/>
    </source>
</evidence>
<dbReference type="GO" id="GO:0019321">
    <property type="term" value="P:pentose metabolic process"/>
    <property type="evidence" value="ECO:0007669"/>
    <property type="project" value="TreeGrafter"/>
</dbReference>
<dbReference type="Pfam" id="PF19047">
    <property type="entry name" value="HOOK_N"/>
    <property type="match status" value="1"/>
</dbReference>
<evidence type="ECO:0000256" key="6">
    <source>
        <dbReference type="ARBA" id="ARBA00022679"/>
    </source>
</evidence>
<dbReference type="InterPro" id="IPR018484">
    <property type="entry name" value="FGGY_N"/>
</dbReference>
<sequence length="1212" mass="136769">MMSGRDQEPSRYYVGIDVGTGSVRAALVDQRGLLLAFAEQPIKKWEPQFNHHEQSSEDIWAACCLVTKEVVQGIDAHRIRGLGFDATCSLVVLDKEFHPLPVNHEGDSSRNVIMWLDHRAVSQVHRINETKHRVLQYVGGVMSVEMQAPKLLWLKENLREICWDKAGHFFDLPDFLSWKATGVTARSLCSLVCKWTYSAEKGWDDSFWKMIGLEDLIDDNYSKIGNLVLLPGAALGIGLTPEAARELGLPSGIAVAASLIDAHAGGLGVIGADVRGHGLTCEGQPVTSRLAVICGTSSCHMGISKDPVFVPGVWGPYYSAMVPGFWLNEGGQSVTGKLIDHMVQGHPAFPELQAKATARCQSIYAYLNSHLDLIKKAQPVGFLTVDLHVWPDFHGNRSPLADLTLKGMVTGLTLSQDLDDLAILYLATVQAIAFGTRFIIETMEAAGHSLSTLFLCGGLSKNPLFVQMHADITGMPVVLSQEVESVLVGAAILGACASGDFTSVQLQTFKTASPCQDVKQLTNGVTMAQVLHQIDVAWFSESWLSRIKDDVGDNWRIKASNLKKVLHGITSYYHEFLGQQISEELIPDLNQITECADPVELGRLLQLILGCAVNCEKKQEHIKNIMTLEESVQHVVMTAIQELMSKEIVISPASDTVGELEQQLKRALEELQEAIAEKEELKQRCQELDMQVTALQDEKNSLVSENEMMNEKLDQLDGSFDDPNTMVAKKYFHVQLQLEQLQEENYRLEAAKDDYRVHCEELEKQLIEFQHRNDELTSLAEETRALKDEIDVLRATSDKANKLESTVEVYRQKLQDLNDLRKQVKSLQETNMMYMHNTVSLEEELKKANAARAQLETYKRQVQDLHTKLSSESKRADTLAFEMKRLEEKHETLLKEKERLIEQRDTLKETNEELRCSKAQQDHLNQADASATKSYENLAAEIMPVEYREVFIRLQHENKMLRLQQEGTENERIEQLQEQLEQKHRKMNELETEQRLSKERIGELQQQIEDLQKSLQEQGSKSEGESSSKLKQKLEAHMEKLTEVHEELQKKQELIEDLQPDISQNAQKISELEAALQKKDEDMKAMEERYKMYLEKARNVIKTLDPKLNPASAEIMLLRKQLAEKERRIEILESECKVAKLRDYEEKLIVSAWYNKSLAFQKLGMESRLVSGASACKDSVAAAPARSFLAQQRHITNTRRNLSVKVPAAASD</sequence>
<dbReference type="Ensembl" id="ENSMSIT00000002030.1">
    <property type="protein sequence ID" value="ENSMSIP00000001590.1"/>
    <property type="gene ID" value="ENSMSIG00000001273.1"/>
</dbReference>
<dbReference type="InterPro" id="IPR043936">
    <property type="entry name" value="HOOK_N"/>
</dbReference>
<feature type="coiled-coil region" evidence="17">
    <location>
        <begin position="963"/>
        <end position="1142"/>
    </location>
</feature>
<evidence type="ECO:0000256" key="7">
    <source>
        <dbReference type="ARBA" id="ARBA00022701"/>
    </source>
</evidence>
<comment type="catalytic activity">
    <reaction evidence="12">
        <text>D-ribulose + ATP = D-ribulose 5-phosphate + ADP + H(+)</text>
        <dbReference type="Rhea" id="RHEA:17601"/>
        <dbReference type="ChEBI" id="CHEBI:15378"/>
        <dbReference type="ChEBI" id="CHEBI:17173"/>
        <dbReference type="ChEBI" id="CHEBI:30616"/>
        <dbReference type="ChEBI" id="CHEBI:58121"/>
        <dbReference type="ChEBI" id="CHEBI:456216"/>
        <dbReference type="EC" id="2.7.1.47"/>
    </reaction>
    <physiologicalReaction direction="left-to-right" evidence="12">
        <dbReference type="Rhea" id="RHEA:17602"/>
    </physiologicalReaction>
</comment>
<evidence type="ECO:0000256" key="2">
    <source>
        <dbReference type="ARBA" id="ARBA00004892"/>
    </source>
</evidence>
<keyword evidence="8" id="KW-0418">Kinase</keyword>
<comment type="similarity">
    <text evidence="3">Belongs to the hook family.</text>
</comment>
<dbReference type="Gene3D" id="1.10.418.10">
    <property type="entry name" value="Calponin-like domain"/>
    <property type="match status" value="1"/>
</dbReference>
<keyword evidence="20" id="KW-1185">Reference proteome</keyword>
<evidence type="ECO:0000256" key="11">
    <source>
        <dbReference type="ARBA" id="ARBA00023212"/>
    </source>
</evidence>
<evidence type="ECO:0000256" key="8">
    <source>
        <dbReference type="ARBA" id="ARBA00022777"/>
    </source>
</evidence>
<dbReference type="FunFam" id="3.30.420.40:FF:000101">
    <property type="entry name" value="FGGY carbohydrate kinase domain-containing protein"/>
    <property type="match status" value="1"/>
</dbReference>
<dbReference type="FunFam" id="1.20.58.2240:FF:000002">
    <property type="entry name" value="FGGY carbohydrate kinase domain-containing protein"/>
    <property type="match status" value="1"/>
</dbReference>
<evidence type="ECO:0000313" key="19">
    <source>
        <dbReference type="Ensembl" id="ENSMSIP00000001590.1"/>
    </source>
</evidence>
<dbReference type="Pfam" id="PF05622">
    <property type="entry name" value="HOOK"/>
    <property type="match status" value="1"/>
</dbReference>
<dbReference type="PROSITE" id="PS50021">
    <property type="entry name" value="CH"/>
    <property type="match status" value="1"/>
</dbReference>
<evidence type="ECO:0000256" key="3">
    <source>
        <dbReference type="ARBA" id="ARBA00006946"/>
    </source>
</evidence>
<keyword evidence="9" id="KW-0653">Protein transport</keyword>
<dbReference type="GO" id="GO:0019150">
    <property type="term" value="F:D-ribulokinase activity"/>
    <property type="evidence" value="ECO:0007669"/>
    <property type="project" value="UniProtKB-EC"/>
</dbReference>
<evidence type="ECO:0000256" key="14">
    <source>
        <dbReference type="ARBA" id="ARBA00066370"/>
    </source>
</evidence>
<dbReference type="Proteomes" id="UP000694415">
    <property type="component" value="Unplaced"/>
</dbReference>
<dbReference type="EC" id="2.7.1.47" evidence="14"/>